<dbReference type="AlphaFoldDB" id="A0A6S6U116"/>
<organism evidence="1">
    <name type="scientific">uncultured Sulfurovum sp</name>
    <dbReference type="NCBI Taxonomy" id="269237"/>
    <lineage>
        <taxon>Bacteria</taxon>
        <taxon>Pseudomonadati</taxon>
        <taxon>Campylobacterota</taxon>
        <taxon>Epsilonproteobacteria</taxon>
        <taxon>Campylobacterales</taxon>
        <taxon>Sulfurovaceae</taxon>
        <taxon>Sulfurovum</taxon>
        <taxon>environmental samples</taxon>
    </lineage>
</organism>
<evidence type="ECO:0000313" key="1">
    <source>
        <dbReference type="EMBL" id="CAA6825375.1"/>
    </source>
</evidence>
<accession>A0A6S6U116</accession>
<gene>
    <name evidence="1" type="ORF">HELGO_WM22914</name>
</gene>
<protein>
    <submittedName>
        <fullName evidence="1">Uncharacterized protein</fullName>
    </submittedName>
</protein>
<name>A0A6S6U116_9BACT</name>
<reference evidence="1" key="1">
    <citation type="submission" date="2020-01" db="EMBL/GenBank/DDBJ databases">
        <authorList>
            <person name="Meier V. D."/>
            <person name="Meier V D."/>
        </authorList>
    </citation>
    <scope>NUCLEOTIDE SEQUENCE</scope>
    <source>
        <strain evidence="1">HLG_WM_MAG_05</strain>
    </source>
</reference>
<proteinExistence type="predicted"/>
<dbReference type="EMBL" id="CACVAU010000083">
    <property type="protein sequence ID" value="CAA6825375.1"/>
    <property type="molecule type" value="Genomic_DNA"/>
</dbReference>
<sequence>MLKMREEVNKGANQNSTLEIQEDVILKFKKEIFK</sequence>